<dbReference type="AlphaFoldDB" id="A0A975BRK5"/>
<dbReference type="EMBL" id="CP061800">
    <property type="protein sequence ID" value="QTA90093.1"/>
    <property type="molecule type" value="Genomic_DNA"/>
</dbReference>
<evidence type="ECO:0000256" key="4">
    <source>
        <dbReference type="SAM" id="Coils"/>
    </source>
</evidence>
<protein>
    <submittedName>
        <fullName evidence="6">Methyl-accepting chemotaxis protein signailling domain-containing protein</fullName>
    </submittedName>
</protein>
<dbReference type="RefSeq" id="WP_207678452.1">
    <property type="nucleotide sequence ID" value="NZ_CP061800.1"/>
</dbReference>
<evidence type="ECO:0000259" key="5">
    <source>
        <dbReference type="PROSITE" id="PS50111"/>
    </source>
</evidence>
<dbReference type="InterPro" id="IPR004090">
    <property type="entry name" value="Chemotax_Me-accpt_rcpt"/>
</dbReference>
<evidence type="ECO:0000313" key="7">
    <source>
        <dbReference type="Proteomes" id="UP000663722"/>
    </source>
</evidence>
<gene>
    <name evidence="6" type="ORF">dnm_061540</name>
</gene>
<dbReference type="Proteomes" id="UP000663722">
    <property type="component" value="Chromosome"/>
</dbReference>
<dbReference type="GO" id="GO:0004888">
    <property type="term" value="F:transmembrane signaling receptor activity"/>
    <property type="evidence" value="ECO:0007669"/>
    <property type="project" value="InterPro"/>
</dbReference>
<accession>A0A975BRK5</accession>
<dbReference type="PROSITE" id="PS50111">
    <property type="entry name" value="CHEMOTAXIS_TRANSDUC_2"/>
    <property type="match status" value="1"/>
</dbReference>
<dbReference type="SUPFAM" id="SSF58104">
    <property type="entry name" value="Methyl-accepting chemotaxis protein (MCP) signaling domain"/>
    <property type="match status" value="1"/>
</dbReference>
<keyword evidence="3" id="KW-0807">Transducer</keyword>
<dbReference type="GO" id="GO:0006935">
    <property type="term" value="P:chemotaxis"/>
    <property type="evidence" value="ECO:0007669"/>
    <property type="project" value="UniProtKB-KW"/>
</dbReference>
<keyword evidence="7" id="KW-1185">Reference proteome</keyword>
<name>A0A975BRK5_9BACT</name>
<dbReference type="GO" id="GO:0007165">
    <property type="term" value="P:signal transduction"/>
    <property type="evidence" value="ECO:0007669"/>
    <property type="project" value="UniProtKB-KW"/>
</dbReference>
<dbReference type="PANTHER" id="PTHR43531:SF11">
    <property type="entry name" value="METHYL-ACCEPTING CHEMOTAXIS PROTEIN 3"/>
    <property type="match status" value="1"/>
</dbReference>
<evidence type="ECO:0000256" key="3">
    <source>
        <dbReference type="PROSITE-ProRule" id="PRU00284"/>
    </source>
</evidence>
<dbReference type="KEGG" id="dmm:dnm_061540"/>
<sequence length="242" mass="26293">MSANIRQNADNASQTEKIALKAAEDAGEGGKAVENTVAAMLKISEKITIIEDIARQTELLALNAAIEAARAGQHGKGFAVVASEVRKLSERSQKAASEISKLSVDSVDIAQRAGEMLNRIVPNIQKTAYLVQEISAASNEQKSAAEEINKAMQQLDQIIQHNAQISEELSATAEELSSSSQGLTGVQVKRLRNAVAYFKTANEHADHIQKEEYKKTMRTDDEVLSDEDIRKLQSFIARSDGS</sequence>
<reference evidence="6" key="1">
    <citation type="journal article" date="2021" name="Microb. Physiol.">
        <title>Proteogenomic Insights into the Physiology of Marine, Sulfate-Reducing, Filamentous Desulfonema limicola and Desulfonema magnum.</title>
        <authorList>
            <person name="Schnaars V."/>
            <person name="Wohlbrand L."/>
            <person name="Scheve S."/>
            <person name="Hinrichs C."/>
            <person name="Reinhardt R."/>
            <person name="Rabus R."/>
        </authorList>
    </citation>
    <scope>NUCLEOTIDE SEQUENCE</scope>
    <source>
        <strain evidence="6">4be13</strain>
    </source>
</reference>
<dbReference type="Gene3D" id="1.10.287.950">
    <property type="entry name" value="Methyl-accepting chemotaxis protein"/>
    <property type="match status" value="1"/>
</dbReference>
<feature type="domain" description="Methyl-accepting transducer" evidence="5">
    <location>
        <begin position="1"/>
        <end position="177"/>
    </location>
</feature>
<proteinExistence type="inferred from homology"/>
<evidence type="ECO:0000256" key="1">
    <source>
        <dbReference type="ARBA" id="ARBA00022500"/>
    </source>
</evidence>
<evidence type="ECO:0000313" key="6">
    <source>
        <dbReference type="EMBL" id="QTA90093.1"/>
    </source>
</evidence>
<feature type="coiled-coil region" evidence="4">
    <location>
        <begin position="134"/>
        <end position="168"/>
    </location>
</feature>
<dbReference type="Pfam" id="PF00015">
    <property type="entry name" value="MCPsignal"/>
    <property type="match status" value="1"/>
</dbReference>
<dbReference type="InterPro" id="IPR004089">
    <property type="entry name" value="MCPsignal_dom"/>
</dbReference>
<dbReference type="PANTHER" id="PTHR43531">
    <property type="entry name" value="PROTEIN ICFG"/>
    <property type="match status" value="1"/>
</dbReference>
<evidence type="ECO:0000256" key="2">
    <source>
        <dbReference type="ARBA" id="ARBA00029447"/>
    </source>
</evidence>
<keyword evidence="1" id="KW-0145">Chemotaxis</keyword>
<organism evidence="6 7">
    <name type="scientific">Desulfonema magnum</name>
    <dbReference type="NCBI Taxonomy" id="45655"/>
    <lineage>
        <taxon>Bacteria</taxon>
        <taxon>Pseudomonadati</taxon>
        <taxon>Thermodesulfobacteriota</taxon>
        <taxon>Desulfobacteria</taxon>
        <taxon>Desulfobacterales</taxon>
        <taxon>Desulfococcaceae</taxon>
        <taxon>Desulfonema</taxon>
    </lineage>
</organism>
<dbReference type="InterPro" id="IPR051310">
    <property type="entry name" value="MCP_chemotaxis"/>
</dbReference>
<comment type="similarity">
    <text evidence="2">Belongs to the methyl-accepting chemotaxis (MCP) protein family.</text>
</comment>
<keyword evidence="4" id="KW-0175">Coiled coil</keyword>
<dbReference type="PRINTS" id="PR00260">
    <property type="entry name" value="CHEMTRNSDUCR"/>
</dbReference>
<dbReference type="SMART" id="SM00283">
    <property type="entry name" value="MA"/>
    <property type="match status" value="1"/>
</dbReference>
<dbReference type="GO" id="GO:0005886">
    <property type="term" value="C:plasma membrane"/>
    <property type="evidence" value="ECO:0007669"/>
    <property type="project" value="TreeGrafter"/>
</dbReference>